<reference evidence="3" key="1">
    <citation type="journal article" date="2021" name="BMC Genomics">
        <title>Chromosome-level genome assembly and manually-curated proteome of model necrotroph Parastagonospora nodorum Sn15 reveals a genome-wide trove of candidate effector homologs, and redundancy of virulence-related functions within an accessory chromosome.</title>
        <authorList>
            <person name="Bertazzoni S."/>
            <person name="Jones D.A.B."/>
            <person name="Phan H.T."/>
            <person name="Tan K.-C."/>
            <person name="Hane J.K."/>
        </authorList>
    </citation>
    <scope>NUCLEOTIDE SEQUENCE [LARGE SCALE GENOMIC DNA]</scope>
    <source>
        <strain evidence="3">SN15 / ATCC MYA-4574 / FGSC 10173)</strain>
    </source>
</reference>
<feature type="compositionally biased region" description="Polar residues" evidence="1">
    <location>
        <begin position="1"/>
        <end position="13"/>
    </location>
</feature>
<evidence type="ECO:0000313" key="3">
    <source>
        <dbReference type="Proteomes" id="UP000663193"/>
    </source>
</evidence>
<sequence>MSSSHPPATSSNAIAIPRRKSKVHGAGNAGGSSGDSFQKYGSFSSGSPSSAPSSIPNASGRRRESLMSASFSQVEHTVINVGEEERPRLISCVKSGQGFDWNQEIFLPSYADYHFDNDLETRRDPVTDIIVTDEEIGKMFPE</sequence>
<dbReference type="Proteomes" id="UP000663193">
    <property type="component" value="Chromosome 5"/>
</dbReference>
<dbReference type="OrthoDB" id="4157259at2759"/>
<feature type="region of interest" description="Disordered" evidence="1">
    <location>
        <begin position="1"/>
        <end position="67"/>
    </location>
</feature>
<keyword evidence="3" id="KW-1185">Reference proteome</keyword>
<dbReference type="VEuPathDB" id="FungiDB:JI435_031030"/>
<protein>
    <submittedName>
        <fullName evidence="2">Uncharacterized protein</fullName>
    </submittedName>
</protein>
<gene>
    <name evidence="2" type="ORF">JI435_031030</name>
</gene>
<evidence type="ECO:0000256" key="1">
    <source>
        <dbReference type="SAM" id="MobiDB-lite"/>
    </source>
</evidence>
<name>A0A7U2HYU9_PHANO</name>
<dbReference type="AlphaFoldDB" id="A0A7U2HYU9"/>
<proteinExistence type="predicted"/>
<evidence type="ECO:0000313" key="2">
    <source>
        <dbReference type="EMBL" id="QRC95414.1"/>
    </source>
</evidence>
<organism evidence="2 3">
    <name type="scientific">Phaeosphaeria nodorum (strain SN15 / ATCC MYA-4574 / FGSC 10173)</name>
    <name type="common">Glume blotch fungus</name>
    <name type="synonym">Parastagonospora nodorum</name>
    <dbReference type="NCBI Taxonomy" id="321614"/>
    <lineage>
        <taxon>Eukaryota</taxon>
        <taxon>Fungi</taxon>
        <taxon>Dikarya</taxon>
        <taxon>Ascomycota</taxon>
        <taxon>Pezizomycotina</taxon>
        <taxon>Dothideomycetes</taxon>
        <taxon>Pleosporomycetidae</taxon>
        <taxon>Pleosporales</taxon>
        <taxon>Pleosporineae</taxon>
        <taxon>Phaeosphaeriaceae</taxon>
        <taxon>Parastagonospora</taxon>
    </lineage>
</organism>
<dbReference type="EMBL" id="CP069027">
    <property type="protein sequence ID" value="QRC95414.1"/>
    <property type="molecule type" value="Genomic_DNA"/>
</dbReference>
<accession>A0A7U2HYU9</accession>
<feature type="compositionally biased region" description="Low complexity" evidence="1">
    <location>
        <begin position="41"/>
        <end position="59"/>
    </location>
</feature>